<dbReference type="EMBL" id="ATMH01012028">
    <property type="protein sequence ID" value="EPY15498.1"/>
    <property type="molecule type" value="Genomic_DNA"/>
</dbReference>
<dbReference type="Proteomes" id="UP000015354">
    <property type="component" value="Unassembled WGS sequence"/>
</dbReference>
<proteinExistence type="predicted"/>
<evidence type="ECO:0000313" key="1">
    <source>
        <dbReference type="EMBL" id="EPY15498.1"/>
    </source>
</evidence>
<sequence>MGLRLRTEHRFLIDNNKTHRAPRLPSVPTPVEAPHLVDQRPLVSARTQPTIDANVPPPFTREWSRPIPVCAWQLRWRCYQRYP</sequence>
<gene>
    <name evidence="1" type="ORF">STCU_11978</name>
</gene>
<accession>S9TGM4</accession>
<comment type="caution">
    <text evidence="1">The sequence shown here is derived from an EMBL/GenBank/DDBJ whole genome shotgun (WGS) entry which is preliminary data.</text>
</comment>
<keyword evidence="2" id="KW-1185">Reference proteome</keyword>
<protein>
    <submittedName>
        <fullName evidence="1">Uncharacterized protein</fullName>
    </submittedName>
</protein>
<evidence type="ECO:0000313" key="2">
    <source>
        <dbReference type="Proteomes" id="UP000015354"/>
    </source>
</evidence>
<dbReference type="AlphaFoldDB" id="S9TGM4"/>
<organism evidence="1 2">
    <name type="scientific">Strigomonas culicis</name>
    <dbReference type="NCBI Taxonomy" id="28005"/>
    <lineage>
        <taxon>Eukaryota</taxon>
        <taxon>Discoba</taxon>
        <taxon>Euglenozoa</taxon>
        <taxon>Kinetoplastea</taxon>
        <taxon>Metakinetoplastina</taxon>
        <taxon>Trypanosomatida</taxon>
        <taxon>Trypanosomatidae</taxon>
        <taxon>Strigomonadinae</taxon>
        <taxon>Strigomonas</taxon>
    </lineage>
</organism>
<name>S9TGM4_9TRYP</name>
<reference evidence="1 2" key="1">
    <citation type="journal article" date="2013" name="PLoS ONE">
        <title>Predicting the Proteins of Angomonas deanei, Strigomonas culicis and Their Respective Endosymbionts Reveals New Aspects of the Trypanosomatidae Family.</title>
        <authorList>
            <person name="Motta M.C."/>
            <person name="Martins A.C."/>
            <person name="de Souza S.S."/>
            <person name="Catta-Preta C.M."/>
            <person name="Silva R."/>
            <person name="Klein C.C."/>
            <person name="de Almeida L.G."/>
            <person name="de Lima Cunha O."/>
            <person name="Ciapina L.P."/>
            <person name="Brocchi M."/>
            <person name="Colabardini A.C."/>
            <person name="de Araujo Lima B."/>
            <person name="Machado C.R."/>
            <person name="de Almeida Soares C.M."/>
            <person name="Probst C.M."/>
            <person name="de Menezes C.B."/>
            <person name="Thompson C.E."/>
            <person name="Bartholomeu D.C."/>
            <person name="Gradia D.F."/>
            <person name="Pavoni D.P."/>
            <person name="Grisard E.C."/>
            <person name="Fantinatti-Garboggini F."/>
            <person name="Marchini F.K."/>
            <person name="Rodrigues-Luiz G.F."/>
            <person name="Wagner G."/>
            <person name="Goldman G.H."/>
            <person name="Fietto J.L."/>
            <person name="Elias M.C."/>
            <person name="Goldman M.H."/>
            <person name="Sagot M.F."/>
            <person name="Pereira M."/>
            <person name="Stoco P.H."/>
            <person name="de Mendonca-Neto R.P."/>
            <person name="Teixeira S.M."/>
            <person name="Maciel T.E."/>
            <person name="de Oliveira Mendes T.A."/>
            <person name="Urmenyi T.P."/>
            <person name="de Souza W."/>
            <person name="Schenkman S."/>
            <person name="de Vasconcelos A.T."/>
        </authorList>
    </citation>
    <scope>NUCLEOTIDE SEQUENCE [LARGE SCALE GENOMIC DNA]</scope>
</reference>